<dbReference type="RefSeq" id="WP_170156149.1">
    <property type="nucleotide sequence ID" value="NZ_PVTF01000012.1"/>
</dbReference>
<proteinExistence type="predicted"/>
<evidence type="ECO:0000313" key="2">
    <source>
        <dbReference type="Proteomes" id="UP000239494"/>
    </source>
</evidence>
<dbReference type="EMBL" id="PVTF01000012">
    <property type="protein sequence ID" value="PRY36269.1"/>
    <property type="molecule type" value="Genomic_DNA"/>
</dbReference>
<dbReference type="AlphaFoldDB" id="A0A2T0SS83"/>
<accession>A0A2T0SS83</accession>
<sequence length="57" mass="6398">MSGADDDNLIHVEVAKSWWTGKSTTACGQAIQGAHGVWTWFTNRTWCPTCKAYDRTH</sequence>
<reference evidence="1 2" key="1">
    <citation type="submission" date="2018-03" db="EMBL/GenBank/DDBJ databases">
        <title>Genomic Encyclopedia of Archaeal and Bacterial Type Strains, Phase II (KMG-II): from individual species to whole genera.</title>
        <authorList>
            <person name="Goeker M."/>
        </authorList>
    </citation>
    <scope>NUCLEOTIDE SEQUENCE [LARGE SCALE GENOMIC DNA]</scope>
    <source>
        <strain evidence="1 2">DSM 44720</strain>
    </source>
</reference>
<protein>
    <submittedName>
        <fullName evidence="1">Uncharacterized protein</fullName>
    </submittedName>
</protein>
<keyword evidence="2" id="KW-1185">Reference proteome</keyword>
<evidence type="ECO:0000313" key="1">
    <source>
        <dbReference type="EMBL" id="PRY36269.1"/>
    </source>
</evidence>
<organism evidence="1 2">
    <name type="scientific">Umezawaea tangerina</name>
    <dbReference type="NCBI Taxonomy" id="84725"/>
    <lineage>
        <taxon>Bacteria</taxon>
        <taxon>Bacillati</taxon>
        <taxon>Actinomycetota</taxon>
        <taxon>Actinomycetes</taxon>
        <taxon>Pseudonocardiales</taxon>
        <taxon>Pseudonocardiaceae</taxon>
        <taxon>Umezawaea</taxon>
    </lineage>
</organism>
<comment type="caution">
    <text evidence="1">The sequence shown here is derived from an EMBL/GenBank/DDBJ whole genome shotgun (WGS) entry which is preliminary data.</text>
</comment>
<name>A0A2T0SS83_9PSEU</name>
<dbReference type="Proteomes" id="UP000239494">
    <property type="component" value="Unassembled WGS sequence"/>
</dbReference>
<gene>
    <name evidence="1" type="ORF">CLV43_112196</name>
</gene>